<reference evidence="12 13" key="1">
    <citation type="submission" date="2023-11" db="EMBL/GenBank/DDBJ databases">
        <title>An acidophilic fungus is an integral part of prey digestion in a carnivorous sundew plant.</title>
        <authorList>
            <person name="Tsai I.J."/>
        </authorList>
    </citation>
    <scope>NUCLEOTIDE SEQUENCE [LARGE SCALE GENOMIC DNA]</scope>
    <source>
        <strain evidence="12">169a</strain>
    </source>
</reference>
<dbReference type="FunFam" id="3.40.50.1100:FF:000040">
    <property type="entry name" value="L-serine dehydratase, putative"/>
    <property type="match status" value="1"/>
</dbReference>
<gene>
    <name evidence="12" type="ORF">R9X50_00662700</name>
</gene>
<dbReference type="InterPro" id="IPR050147">
    <property type="entry name" value="Ser/Thr_Dehydratase"/>
</dbReference>
<evidence type="ECO:0000256" key="10">
    <source>
        <dbReference type="ARBA" id="ARBA00049406"/>
    </source>
</evidence>
<keyword evidence="6" id="KW-0312">Gluconeogenesis</keyword>
<dbReference type="GO" id="GO:0004794">
    <property type="term" value="F:threonine deaminase activity"/>
    <property type="evidence" value="ECO:0007669"/>
    <property type="project" value="TreeGrafter"/>
</dbReference>
<name>A0AAQ3M983_9PEZI</name>
<dbReference type="Gene3D" id="3.40.50.1100">
    <property type="match status" value="2"/>
</dbReference>
<dbReference type="GO" id="GO:0030170">
    <property type="term" value="F:pyridoxal phosphate binding"/>
    <property type="evidence" value="ECO:0007669"/>
    <property type="project" value="InterPro"/>
</dbReference>
<evidence type="ECO:0000313" key="12">
    <source>
        <dbReference type="EMBL" id="WPH03744.1"/>
    </source>
</evidence>
<evidence type="ECO:0000256" key="3">
    <source>
        <dbReference type="ARBA" id="ARBA00004742"/>
    </source>
</evidence>
<evidence type="ECO:0000256" key="1">
    <source>
        <dbReference type="ARBA" id="ARBA00001933"/>
    </source>
</evidence>
<organism evidence="12 13">
    <name type="scientific">Acrodontium crateriforme</name>
    <dbReference type="NCBI Taxonomy" id="150365"/>
    <lineage>
        <taxon>Eukaryota</taxon>
        <taxon>Fungi</taxon>
        <taxon>Dikarya</taxon>
        <taxon>Ascomycota</taxon>
        <taxon>Pezizomycotina</taxon>
        <taxon>Dothideomycetes</taxon>
        <taxon>Dothideomycetidae</taxon>
        <taxon>Mycosphaerellales</taxon>
        <taxon>Teratosphaeriaceae</taxon>
        <taxon>Acrodontium</taxon>
    </lineage>
</organism>
<dbReference type="SUPFAM" id="SSF53686">
    <property type="entry name" value="Tryptophan synthase beta subunit-like PLP-dependent enzymes"/>
    <property type="match status" value="1"/>
</dbReference>
<dbReference type="EMBL" id="CP138590">
    <property type="protein sequence ID" value="WPH03744.1"/>
    <property type="molecule type" value="Genomic_DNA"/>
</dbReference>
<keyword evidence="8" id="KW-0663">Pyridoxal phosphate</keyword>
<feature type="domain" description="Tryptophan synthase beta chain-like PALP" evidence="11">
    <location>
        <begin position="14"/>
        <end position="330"/>
    </location>
</feature>
<evidence type="ECO:0000256" key="4">
    <source>
        <dbReference type="ARBA" id="ARBA00010869"/>
    </source>
</evidence>
<dbReference type="GO" id="GO:0006094">
    <property type="term" value="P:gluconeogenesis"/>
    <property type="evidence" value="ECO:0007669"/>
    <property type="project" value="UniProtKB-KW"/>
</dbReference>
<dbReference type="EC" id="4.3.1.17" evidence="5"/>
<dbReference type="Proteomes" id="UP001303373">
    <property type="component" value="Chromosome 11"/>
</dbReference>
<evidence type="ECO:0000256" key="9">
    <source>
        <dbReference type="ARBA" id="ARBA00023239"/>
    </source>
</evidence>
<keyword evidence="9" id="KW-0456">Lyase</keyword>
<accession>A0AAQ3M983</accession>
<dbReference type="InterPro" id="IPR000634">
    <property type="entry name" value="Ser/Thr_deHydtase_PyrdxlP-BS"/>
</dbReference>
<dbReference type="PROSITE" id="PS00165">
    <property type="entry name" value="DEHYDRATASE_SER_THR"/>
    <property type="match status" value="1"/>
</dbReference>
<evidence type="ECO:0000256" key="5">
    <source>
        <dbReference type="ARBA" id="ARBA00012093"/>
    </source>
</evidence>
<dbReference type="PANTHER" id="PTHR48078">
    <property type="entry name" value="THREONINE DEHYDRATASE, MITOCHONDRIAL-RELATED"/>
    <property type="match status" value="1"/>
</dbReference>
<evidence type="ECO:0000256" key="2">
    <source>
        <dbReference type="ARBA" id="ARBA00004496"/>
    </source>
</evidence>
<keyword evidence="13" id="KW-1185">Reference proteome</keyword>
<proteinExistence type="inferred from homology"/>
<dbReference type="GO" id="GO:0003941">
    <property type="term" value="F:L-serine ammonia-lyase activity"/>
    <property type="evidence" value="ECO:0007669"/>
    <property type="project" value="UniProtKB-EC"/>
</dbReference>
<dbReference type="InterPro" id="IPR001926">
    <property type="entry name" value="TrpB-like_PALP"/>
</dbReference>
<dbReference type="GO" id="GO:0005737">
    <property type="term" value="C:cytoplasm"/>
    <property type="evidence" value="ECO:0007669"/>
    <property type="project" value="UniProtKB-SubCell"/>
</dbReference>
<comment type="cofactor">
    <cofactor evidence="1">
        <name>pyridoxal 5'-phosphate</name>
        <dbReference type="ChEBI" id="CHEBI:597326"/>
    </cofactor>
</comment>
<dbReference type="PANTHER" id="PTHR48078:SF2">
    <property type="entry name" value="CATABOLIC L-SERINE_THREONINE DEHYDRATASE"/>
    <property type="match status" value="1"/>
</dbReference>
<dbReference type="AlphaFoldDB" id="A0AAQ3M983"/>
<dbReference type="Pfam" id="PF00291">
    <property type="entry name" value="PALP"/>
    <property type="match status" value="1"/>
</dbReference>
<evidence type="ECO:0000256" key="7">
    <source>
        <dbReference type="ARBA" id="ARBA00022490"/>
    </source>
</evidence>
<evidence type="ECO:0000259" key="11">
    <source>
        <dbReference type="Pfam" id="PF00291"/>
    </source>
</evidence>
<evidence type="ECO:0000256" key="8">
    <source>
        <dbReference type="ARBA" id="ARBA00022898"/>
    </source>
</evidence>
<dbReference type="InterPro" id="IPR036052">
    <property type="entry name" value="TrpB-like_PALP_sf"/>
</dbReference>
<dbReference type="GO" id="GO:0006565">
    <property type="term" value="P:L-serine catabolic process"/>
    <property type="evidence" value="ECO:0007669"/>
    <property type="project" value="TreeGrafter"/>
</dbReference>
<evidence type="ECO:0000313" key="13">
    <source>
        <dbReference type="Proteomes" id="UP001303373"/>
    </source>
</evidence>
<comment type="catalytic activity">
    <reaction evidence="10">
        <text>L-serine = pyruvate + NH4(+)</text>
        <dbReference type="Rhea" id="RHEA:19169"/>
        <dbReference type="ChEBI" id="CHEBI:15361"/>
        <dbReference type="ChEBI" id="CHEBI:28938"/>
        <dbReference type="ChEBI" id="CHEBI:33384"/>
        <dbReference type="EC" id="4.3.1.17"/>
    </reaction>
</comment>
<keyword evidence="7" id="KW-0963">Cytoplasm</keyword>
<comment type="subcellular location">
    <subcellularLocation>
        <location evidence="2">Cytoplasm</location>
    </subcellularLocation>
</comment>
<protein>
    <recommendedName>
        <fullName evidence="5">L-serine ammonia-lyase</fullName>
        <ecNumber evidence="5">4.3.1.17</ecNumber>
    </recommendedName>
</protein>
<comment type="pathway">
    <text evidence="3">Carbohydrate biosynthesis; gluconeogenesis.</text>
</comment>
<comment type="similarity">
    <text evidence="4">Belongs to the serine/threonine dehydratase family.</text>
</comment>
<dbReference type="GO" id="GO:0006567">
    <property type="term" value="P:L-threonine catabolic process"/>
    <property type="evidence" value="ECO:0007669"/>
    <property type="project" value="TreeGrafter"/>
</dbReference>
<evidence type="ECO:0000256" key="6">
    <source>
        <dbReference type="ARBA" id="ARBA00022432"/>
    </source>
</evidence>
<dbReference type="GO" id="GO:0009097">
    <property type="term" value="P:isoleucine biosynthetic process"/>
    <property type="evidence" value="ECO:0007669"/>
    <property type="project" value="TreeGrafter"/>
</dbReference>
<sequence>MAQDKKKQGSRKPWRKTPLIESANLSKAAGCRIFMKLEHLQPGGSFKSRGIGNYVVESLARAENPENVHFYSCSGGNAGIAAVHAANFVGRPSTVVVPMSTKPMMINKIMSAGASEVIQQGASLREAMQYMVDTVIPDASARGQEPIYVMPFDHPDIWAGNGTVVPEIAEQMEELGEDAPDVIVCSVGGGGLMNGIFDGIEAQGTNANWDHCQVLATETKGADSMDLCLQKGEMDALPAITSQATSLGVAKISERTFELATKHIKSGKLKNVVLTDSEAAMGCWRFADDERISVELACGVNMALCYGGRLKRALGRPVRPDEKVVIVVCGGQNVNMNMMEVWRQEIGTLDEVETSTPAFDIPATSAPSYAVQPPNVMAGPNSNDALASSVLVH</sequence>